<keyword evidence="13" id="KW-0808">Transferase</keyword>
<evidence type="ECO:0000313" key="13">
    <source>
        <dbReference type="RefSeq" id="XP_011307510.1"/>
    </source>
</evidence>
<dbReference type="EMBL" id="GBYB01012209">
    <property type="protein sequence ID" value="JAG81976.1"/>
    <property type="molecule type" value="Transcribed_RNA"/>
</dbReference>
<dbReference type="InterPro" id="IPR036028">
    <property type="entry name" value="SH3-like_dom_sf"/>
</dbReference>
<feature type="domain" description="SH3" evidence="8">
    <location>
        <begin position="80"/>
        <end position="139"/>
    </location>
</feature>
<evidence type="ECO:0000313" key="10">
    <source>
        <dbReference type="EMBL" id="JAG81977.1"/>
    </source>
</evidence>
<dbReference type="OrthoDB" id="73680at2759"/>
<feature type="compositionally biased region" description="Polar residues" evidence="7">
    <location>
        <begin position="486"/>
        <end position="499"/>
    </location>
</feature>
<feature type="region of interest" description="Disordered" evidence="7">
    <location>
        <begin position="418"/>
        <end position="501"/>
    </location>
</feature>
<dbReference type="CDD" id="cd11874">
    <property type="entry name" value="SH3_CD2AP-like_2"/>
    <property type="match status" value="1"/>
</dbReference>
<dbReference type="Pfam" id="PF00018">
    <property type="entry name" value="SH3_1"/>
    <property type="match status" value="1"/>
</dbReference>
<dbReference type="SUPFAM" id="SSF50044">
    <property type="entry name" value="SH3-domain"/>
    <property type="match status" value="3"/>
</dbReference>
<dbReference type="GO" id="GO:0016301">
    <property type="term" value="F:kinase activity"/>
    <property type="evidence" value="ECO:0007669"/>
    <property type="project" value="UniProtKB-KW"/>
</dbReference>
<dbReference type="PROSITE" id="PS50002">
    <property type="entry name" value="SH3"/>
    <property type="match status" value="3"/>
</dbReference>
<dbReference type="EMBL" id="GBYB01012212">
    <property type="protein sequence ID" value="JAG81979.1"/>
    <property type="molecule type" value="Transcribed_RNA"/>
</dbReference>
<evidence type="ECO:0000313" key="12">
    <source>
        <dbReference type="Proteomes" id="UP000694866"/>
    </source>
</evidence>
<dbReference type="PRINTS" id="PR00499">
    <property type="entry name" value="P67PHOX"/>
</dbReference>
<dbReference type="KEGG" id="fas:105269169"/>
<proteinExistence type="predicted"/>
<dbReference type="Gene3D" id="2.30.30.40">
    <property type="entry name" value="SH3 Domains"/>
    <property type="match status" value="3"/>
</dbReference>
<feature type="compositionally biased region" description="Low complexity" evidence="7">
    <location>
        <begin position="260"/>
        <end position="286"/>
    </location>
</feature>
<name>A0A0C9RU04_9HYME</name>
<feature type="compositionally biased region" description="Basic and acidic residues" evidence="7">
    <location>
        <begin position="418"/>
        <end position="440"/>
    </location>
</feature>
<reference evidence="13" key="2">
    <citation type="submission" date="2025-04" db="UniProtKB">
        <authorList>
            <consortium name="RefSeq"/>
        </authorList>
    </citation>
    <scope>IDENTIFICATION</scope>
    <source>
        <strain evidence="13">USDA-PBARC FA_bdor</strain>
        <tissue evidence="13">Whole organism</tissue>
    </source>
</reference>
<feature type="compositionally biased region" description="Polar residues" evidence="7">
    <location>
        <begin position="208"/>
        <end position="233"/>
    </location>
</feature>
<feature type="domain" description="SH3" evidence="8">
    <location>
        <begin position="145"/>
        <end position="206"/>
    </location>
</feature>
<dbReference type="PANTHER" id="PTHR14167:SF81">
    <property type="entry name" value="ENDOPHILIN-A"/>
    <property type="match status" value="1"/>
</dbReference>
<feature type="compositionally biased region" description="Polar residues" evidence="7">
    <location>
        <begin position="448"/>
        <end position="462"/>
    </location>
</feature>
<dbReference type="InterPro" id="IPR001452">
    <property type="entry name" value="SH3_domain"/>
</dbReference>
<keyword evidence="2 5" id="KW-0728">SH3 domain</keyword>
<keyword evidence="13" id="KW-0418">Kinase</keyword>
<accession>A0A9R1TDS3</accession>
<keyword evidence="4" id="KW-0472">Membrane</keyword>
<feature type="region of interest" description="Disordered" evidence="7">
    <location>
        <begin position="204"/>
        <end position="399"/>
    </location>
</feature>
<comment type="subcellular location">
    <subcellularLocation>
        <location evidence="1">Membrane</location>
        <topology evidence="1">Peripheral membrane protein</topology>
    </subcellularLocation>
</comment>
<feature type="compositionally biased region" description="Basic and acidic residues" evidence="7">
    <location>
        <begin position="237"/>
        <end position="249"/>
    </location>
</feature>
<evidence type="ECO:0000256" key="6">
    <source>
        <dbReference type="SAM" id="Coils"/>
    </source>
</evidence>
<dbReference type="CDD" id="cd11875">
    <property type="entry name" value="SH3_CD2AP-like_3"/>
    <property type="match status" value="1"/>
</dbReference>
<evidence type="ECO:0000313" key="9">
    <source>
        <dbReference type="EMBL" id="JAG81976.1"/>
    </source>
</evidence>
<feature type="coiled-coil region" evidence="6">
    <location>
        <begin position="508"/>
        <end position="535"/>
    </location>
</feature>
<dbReference type="FunFam" id="2.30.30.40:FF:000072">
    <property type="entry name" value="Unconventional Myosin IB"/>
    <property type="match status" value="1"/>
</dbReference>
<dbReference type="SMART" id="SM00326">
    <property type="entry name" value="SH3"/>
    <property type="match status" value="3"/>
</dbReference>
<protein>
    <submittedName>
        <fullName evidence="13">SH3 domain-containing kinase-binding protein 1</fullName>
    </submittedName>
    <submittedName>
        <fullName evidence="9">SH3KBP1_0 protein</fullName>
    </submittedName>
    <submittedName>
        <fullName evidence="11">SH3KBP1_1 protein</fullName>
    </submittedName>
    <submittedName>
        <fullName evidence="10">SH3KBP1_2 protein</fullName>
    </submittedName>
</protein>
<evidence type="ECO:0000256" key="7">
    <source>
        <dbReference type="SAM" id="MobiDB-lite"/>
    </source>
</evidence>
<dbReference type="PANTHER" id="PTHR14167">
    <property type="entry name" value="SH3 DOMAIN-CONTAINING"/>
    <property type="match status" value="1"/>
</dbReference>
<keyword evidence="12" id="KW-1185">Reference proteome</keyword>
<evidence type="ECO:0000256" key="3">
    <source>
        <dbReference type="ARBA" id="ARBA00023054"/>
    </source>
</evidence>
<evidence type="ECO:0000256" key="5">
    <source>
        <dbReference type="PROSITE-ProRule" id="PRU00192"/>
    </source>
</evidence>
<dbReference type="Pfam" id="PF14604">
    <property type="entry name" value="SH3_9"/>
    <property type="match status" value="2"/>
</dbReference>
<dbReference type="AlphaFoldDB" id="A0A0C9RU04"/>
<evidence type="ECO:0000256" key="2">
    <source>
        <dbReference type="ARBA" id="ARBA00022443"/>
    </source>
</evidence>
<dbReference type="GO" id="GO:0016192">
    <property type="term" value="P:vesicle-mediated transport"/>
    <property type="evidence" value="ECO:0007669"/>
    <property type="project" value="UniProtKB-ARBA"/>
</dbReference>
<evidence type="ECO:0000256" key="4">
    <source>
        <dbReference type="ARBA" id="ARBA00023136"/>
    </source>
</evidence>
<feature type="compositionally biased region" description="Low complexity" evidence="7">
    <location>
        <begin position="373"/>
        <end position="387"/>
    </location>
</feature>
<gene>
    <name evidence="10" type="primary">SH3KBP1_2</name>
    <name evidence="13" type="synonym">LOC105269169</name>
    <name evidence="9" type="synonym">SH3KBP1_0</name>
    <name evidence="11" type="synonym">SH3KBP1_1</name>
    <name evidence="9" type="ORF">g.43358</name>
    <name evidence="10" type="ORF">g.43376</name>
    <name evidence="11" type="ORF">g.43381</name>
</gene>
<evidence type="ECO:0000313" key="11">
    <source>
        <dbReference type="EMBL" id="JAG81979.1"/>
    </source>
</evidence>
<dbReference type="PRINTS" id="PR00452">
    <property type="entry name" value="SH3DOMAIN"/>
</dbReference>
<feature type="domain" description="SH3" evidence="8">
    <location>
        <begin position="1"/>
        <end position="57"/>
    </location>
</feature>
<accession>A0A0C9RU04</accession>
<organism evidence="10">
    <name type="scientific">Fopius arisanus</name>
    <dbReference type="NCBI Taxonomy" id="64838"/>
    <lineage>
        <taxon>Eukaryota</taxon>
        <taxon>Metazoa</taxon>
        <taxon>Ecdysozoa</taxon>
        <taxon>Arthropoda</taxon>
        <taxon>Hexapoda</taxon>
        <taxon>Insecta</taxon>
        <taxon>Pterygota</taxon>
        <taxon>Neoptera</taxon>
        <taxon>Endopterygota</taxon>
        <taxon>Hymenoptera</taxon>
        <taxon>Apocrita</taxon>
        <taxon>Ichneumonoidea</taxon>
        <taxon>Braconidae</taxon>
        <taxon>Opiinae</taxon>
        <taxon>Fopius</taxon>
    </lineage>
</organism>
<dbReference type="GeneID" id="105269169"/>
<feature type="compositionally biased region" description="Basic and acidic residues" evidence="7">
    <location>
        <begin position="464"/>
        <end position="485"/>
    </location>
</feature>
<keyword evidence="3 6" id="KW-0175">Coiled coil</keyword>
<dbReference type="RefSeq" id="XP_011307510.1">
    <property type="nucleotide sequence ID" value="XM_011309208.1"/>
</dbReference>
<dbReference type="InterPro" id="IPR050384">
    <property type="entry name" value="Endophilin_SH3RF"/>
</dbReference>
<evidence type="ECO:0000259" key="8">
    <source>
        <dbReference type="PROSITE" id="PS50002"/>
    </source>
</evidence>
<dbReference type="Proteomes" id="UP000694866">
    <property type="component" value="Unplaced"/>
</dbReference>
<reference evidence="10" key="1">
    <citation type="submission" date="2015-01" db="EMBL/GenBank/DDBJ databases">
        <title>Transcriptome Assembly of Fopius arisanus.</title>
        <authorList>
            <person name="Geib S."/>
        </authorList>
    </citation>
    <scope>NUCLEOTIDE SEQUENCE</scope>
</reference>
<evidence type="ECO:0000256" key="1">
    <source>
        <dbReference type="ARBA" id="ARBA00004170"/>
    </source>
</evidence>
<dbReference type="EMBL" id="GBYB01012210">
    <property type="protein sequence ID" value="JAG81977.1"/>
    <property type="molecule type" value="Transcribed_RNA"/>
</dbReference>
<sequence>MEAIVEYNYVAQESDELTLRKGDIIKDIKIIAGGWWEGTLRDKCGMFPDNFVKLLTPSPSGNGTLSKSDTEEVTLRNGSSGRRCCKVLFSYEPCNEDELALVPQDVVEFLGEVEEGWWRGRLRGRTGVFPSNFVTPPTPDDSDRETKELCRVLFPYKASNDDELTLDEGDVVTLLSRDAPDKGWWKGELNGRVGLFPDNFVTVMGSKPDNQQNQDYWQESSQPMGKSGSLKSSHTGKKGEKANVRKSLDSRGTNDNSKKTASSAISSLMSSSSSSMSSTQTNSVTTSDKKSMIMSSLKRMVEKPSDSNVESAESSEGGLGEELDGVERGEGAPLSHLTASRARAPRRRLPSSQHFRNQGGNFTGAVITPPGPTVLDDNGTNGTTDTVDQFREEDNDGVVVGKSRRIAPWIEELKQNQMEKRKVFPPEKPEKIERKKEQRASKPPILSMPSSIPETNIKTGQDNVEARQREKDKDKEKDTSQRPESSHPTCPVSPNTGSTPAYVPYRLYNQLLDRVTALEEKHTVLQRTVAQLSEQLSTSTNKH</sequence>